<organism evidence="6 7">
    <name type="scientific">Coptis chinensis</name>
    <dbReference type="NCBI Taxonomy" id="261450"/>
    <lineage>
        <taxon>Eukaryota</taxon>
        <taxon>Viridiplantae</taxon>
        <taxon>Streptophyta</taxon>
        <taxon>Embryophyta</taxon>
        <taxon>Tracheophyta</taxon>
        <taxon>Spermatophyta</taxon>
        <taxon>Magnoliopsida</taxon>
        <taxon>Ranunculales</taxon>
        <taxon>Ranunculaceae</taxon>
        <taxon>Coptidoideae</taxon>
        <taxon>Coptis</taxon>
    </lineage>
</organism>
<evidence type="ECO:0000313" key="6">
    <source>
        <dbReference type="EMBL" id="KAF9604876.1"/>
    </source>
</evidence>
<dbReference type="PROSITE" id="PS50102">
    <property type="entry name" value="RRM"/>
    <property type="match status" value="2"/>
</dbReference>
<dbReference type="PANTHER" id="PTHR23189">
    <property type="entry name" value="RNA RECOGNITION MOTIF-CONTAINING"/>
    <property type="match status" value="1"/>
</dbReference>
<dbReference type="InterPro" id="IPR035979">
    <property type="entry name" value="RBD_domain_sf"/>
</dbReference>
<dbReference type="InterPro" id="IPR000504">
    <property type="entry name" value="RRM_dom"/>
</dbReference>
<feature type="domain" description="RRM" evidence="5">
    <location>
        <begin position="364"/>
        <end position="437"/>
    </location>
</feature>
<keyword evidence="1" id="KW-0677">Repeat</keyword>
<dbReference type="OrthoDB" id="417481at2759"/>
<evidence type="ECO:0000256" key="1">
    <source>
        <dbReference type="ARBA" id="ARBA00022737"/>
    </source>
</evidence>
<dbReference type="SUPFAM" id="SSF54928">
    <property type="entry name" value="RNA-binding domain, RBD"/>
    <property type="match status" value="1"/>
</dbReference>
<evidence type="ECO:0000313" key="7">
    <source>
        <dbReference type="Proteomes" id="UP000631114"/>
    </source>
</evidence>
<feature type="compositionally biased region" description="Polar residues" evidence="4">
    <location>
        <begin position="441"/>
        <end position="450"/>
    </location>
</feature>
<feature type="non-terminal residue" evidence="6">
    <location>
        <position position="833"/>
    </location>
</feature>
<feature type="domain" description="RRM" evidence="5">
    <location>
        <begin position="279"/>
        <end position="352"/>
    </location>
</feature>
<proteinExistence type="predicted"/>
<dbReference type="AlphaFoldDB" id="A0A835HSD1"/>
<evidence type="ECO:0000256" key="3">
    <source>
        <dbReference type="PROSITE-ProRule" id="PRU00176"/>
    </source>
</evidence>
<dbReference type="InterPro" id="IPR034453">
    <property type="entry name" value="MEI2-like_RRM1"/>
</dbReference>
<dbReference type="FunFam" id="3.30.70.330:FF:000063">
    <property type="entry name" value="MEI2-like protein 5 isoform 2"/>
    <property type="match status" value="1"/>
</dbReference>
<dbReference type="Gene3D" id="3.30.70.330">
    <property type="match status" value="2"/>
</dbReference>
<keyword evidence="7" id="KW-1185">Reference proteome</keyword>
<gene>
    <name evidence="6" type="ORF">IFM89_011158</name>
</gene>
<dbReference type="InterPro" id="IPR012677">
    <property type="entry name" value="Nucleotide-bd_a/b_plait_sf"/>
</dbReference>
<dbReference type="GO" id="GO:0003723">
    <property type="term" value="F:RNA binding"/>
    <property type="evidence" value="ECO:0007669"/>
    <property type="project" value="UniProtKB-UniRule"/>
</dbReference>
<protein>
    <recommendedName>
        <fullName evidence="5">RRM domain-containing protein</fullName>
    </recommendedName>
</protein>
<dbReference type="Pfam" id="PF00076">
    <property type="entry name" value="RRM_1"/>
    <property type="match status" value="2"/>
</dbReference>
<evidence type="ECO:0000256" key="2">
    <source>
        <dbReference type="ARBA" id="ARBA00022884"/>
    </source>
</evidence>
<dbReference type="GO" id="GO:0045836">
    <property type="term" value="P:positive regulation of meiotic nuclear division"/>
    <property type="evidence" value="ECO:0007669"/>
    <property type="project" value="UniProtKB-ARBA"/>
</dbReference>
<dbReference type="FunFam" id="3.30.70.330:FF:000101">
    <property type="entry name" value="Protein MEI2-like 1"/>
    <property type="match status" value="1"/>
</dbReference>
<comment type="caution">
    <text evidence="6">The sequence shown here is derived from an EMBL/GenBank/DDBJ whole genome shotgun (WGS) entry which is preliminary data.</text>
</comment>
<keyword evidence="2 3" id="KW-0694">RNA-binding</keyword>
<feature type="region of interest" description="Disordered" evidence="4">
    <location>
        <begin position="431"/>
        <end position="467"/>
    </location>
</feature>
<evidence type="ECO:0000256" key="4">
    <source>
        <dbReference type="SAM" id="MobiDB-lite"/>
    </source>
</evidence>
<dbReference type="SMART" id="SM00360">
    <property type="entry name" value="RRM"/>
    <property type="match status" value="2"/>
</dbReference>
<sequence length="833" mass="93024">FYLCFLSCRIMLSELMDQRSASPSSYLFDQIRCPTTAERQVGFWSPDAMLDHQGRKSVPSSPLEKIIPLGARAVEFLEFPQSCLVRNQKQNRSLEQHVVGAENSTNLSMTSWRSVDLNFGTRSEVFVQPASYFAENNKIKMEDQYENVLFSSSMSELFSKKLRLSTNNFQSGNAVTPHSDEDERFETLEEIEAQTIGNLLPDDEDLLSGVNDNLEYIAQHNIRDDIEDFDLFSSGGGMELEGENGLTSSRSQRNSDFSLEGLTSSSIAGLHPYGKHPSRTLFVRNINSNLEDSELRALFEHYGDIRTLYTACKHRGFIMISYYDIRAACDAIRALQNKPLRRRNLDIHFSIPKDNPSEKDINQGTLAVFNLDFSFSNDNLHKIFSVYGEIKEIRENPYKLHHKFIEFYDVRATEAALCALNRSDIAGKRIKLEPSRPGSETLCSAGQSSPKLEKEERAPSLQQGSPPIITTSGYFGPVSHGVITSSCLENGSVKGLHSPVEIGVPGSKFMENGFYHGLPPSVPQRSRVSPVGNVSGLGDPGLTLNRMDFNFQHMPNFRAHSLPEYHDGLASNFPYTSPGTMAANISSTQREAVPNGHIQRVGIHGHSVERNDEAFGSGNGNCPLHGQQYMWSNSNTYHPHPPNTMMWSNSPCFVNGGHGPSPPLSGLSRTVLPIQHHHVGSAPTVNPSLWDKRHVYEGEYHEASGFHPGSLGSMGLSGNSNLHHLDLGSHIFPNGSGNCMDLPIASTNVGLHSPQQRHHMFPHRNSMIHMPNSFEAPNERVMYRRNEVSSNLADNKKQYDLDIDRILHGEDTRTTLMIKNIPNKYVVKFSCFL</sequence>
<dbReference type="GO" id="GO:0045927">
    <property type="term" value="P:positive regulation of growth"/>
    <property type="evidence" value="ECO:0007669"/>
    <property type="project" value="UniProtKB-ARBA"/>
</dbReference>
<name>A0A835HSD1_9MAGN</name>
<dbReference type="EMBL" id="JADFTS010000005">
    <property type="protein sequence ID" value="KAF9604876.1"/>
    <property type="molecule type" value="Genomic_DNA"/>
</dbReference>
<dbReference type="Proteomes" id="UP000631114">
    <property type="component" value="Unassembled WGS sequence"/>
</dbReference>
<dbReference type="CDD" id="cd12524">
    <property type="entry name" value="RRM1_MEI2_like"/>
    <property type="match status" value="1"/>
</dbReference>
<accession>A0A835HSD1</accession>
<reference evidence="6 7" key="1">
    <citation type="submission" date="2020-10" db="EMBL/GenBank/DDBJ databases">
        <title>The Coptis chinensis genome and diversification of protoberbering-type alkaloids.</title>
        <authorList>
            <person name="Wang B."/>
            <person name="Shu S."/>
            <person name="Song C."/>
            <person name="Liu Y."/>
        </authorList>
    </citation>
    <scope>NUCLEOTIDE SEQUENCE [LARGE SCALE GENOMIC DNA]</scope>
    <source>
        <strain evidence="6">HL-2020</strain>
        <tissue evidence="6">Leaf</tissue>
    </source>
</reference>
<evidence type="ECO:0000259" key="5">
    <source>
        <dbReference type="PROSITE" id="PS50102"/>
    </source>
</evidence>